<dbReference type="Pfam" id="PF15738">
    <property type="entry name" value="YafQ_toxin"/>
    <property type="match status" value="1"/>
</dbReference>
<proteinExistence type="predicted"/>
<dbReference type="InterPro" id="IPR035093">
    <property type="entry name" value="RelE/ParE_toxin_dom_sf"/>
</dbReference>
<dbReference type="EMBL" id="VSZY01000004">
    <property type="protein sequence ID" value="MCU9968639.1"/>
    <property type="molecule type" value="Genomic_DNA"/>
</dbReference>
<dbReference type="InterPro" id="IPR007712">
    <property type="entry name" value="RelE/ParE_toxin"/>
</dbReference>
<dbReference type="EMBL" id="JABCUR010000004">
    <property type="protein sequence ID" value="NMW64993.1"/>
    <property type="molecule type" value="Genomic_DNA"/>
</dbReference>
<dbReference type="Proteomes" id="UP000582487">
    <property type="component" value="Unassembled WGS sequence"/>
</dbReference>
<organism evidence="3 5">
    <name type="scientific">Mobiluncus mulieris</name>
    <dbReference type="NCBI Taxonomy" id="2052"/>
    <lineage>
        <taxon>Bacteria</taxon>
        <taxon>Bacillati</taxon>
        <taxon>Actinomycetota</taxon>
        <taxon>Actinomycetes</taxon>
        <taxon>Actinomycetales</taxon>
        <taxon>Actinomycetaceae</taxon>
        <taxon>Mobiluncus</taxon>
    </lineage>
</organism>
<evidence type="ECO:0000313" key="7">
    <source>
        <dbReference type="Proteomes" id="UP001209486"/>
    </source>
</evidence>
<dbReference type="RefSeq" id="WP_103758855.1">
    <property type="nucleotide sequence ID" value="NZ_CAMXYF010000011.1"/>
</dbReference>
<evidence type="ECO:0000313" key="4">
    <source>
        <dbReference type="EMBL" id="NMW92727.1"/>
    </source>
</evidence>
<accession>A0A7Y0U207</accession>
<evidence type="ECO:0000313" key="3">
    <source>
        <dbReference type="EMBL" id="NMW64993.1"/>
    </source>
</evidence>
<reference evidence="2 7" key="1">
    <citation type="submission" date="2019-08" db="EMBL/GenBank/DDBJ databases">
        <title>Comparison of rpoB and gyrB Sequences from Mobiluncus Species and Development of a Multiplex PCR Method for Clinical Detection of Mobiluncus curtisii and Mobiluncus mulieris.</title>
        <authorList>
            <person name="Yang L."/>
            <person name="Shen Y."/>
            <person name="Xu G."/>
            <person name="Shu L.-B."/>
            <person name="Hu J."/>
            <person name="Zhang R."/>
            <person name="Wang Y."/>
            <person name="Zhou H.-W."/>
            <person name="Zhang X."/>
        </authorList>
    </citation>
    <scope>NUCLEOTIDE SEQUENCE [LARGE SCALE GENOMIC DNA]</scope>
    <source>
        <strain evidence="2 7">M26</strain>
    </source>
</reference>
<evidence type="ECO:0000313" key="2">
    <source>
        <dbReference type="EMBL" id="MCU9968639.1"/>
    </source>
</evidence>
<reference evidence="5 6" key="2">
    <citation type="submission" date="2020-04" db="EMBL/GenBank/DDBJ databases">
        <title>Antimicrobial susceptibility and clonality of vaginal-derived multi-drug resistant Mobiluncus isolates in China.</title>
        <authorList>
            <person name="Zhang X."/>
        </authorList>
    </citation>
    <scope>NUCLEOTIDE SEQUENCE [LARGE SCALE GENOMIC DNA]</scope>
    <source>
        <strain evidence="3 5">13</strain>
        <strain evidence="4 6">7</strain>
    </source>
</reference>
<protein>
    <submittedName>
        <fullName evidence="3">Type II toxin-antitoxin system mRNA interferase toxin, RelE/StbE family</fullName>
    </submittedName>
</protein>
<evidence type="ECO:0000313" key="5">
    <source>
        <dbReference type="Proteomes" id="UP000578252"/>
    </source>
</evidence>
<dbReference type="EMBL" id="JABCUV010000002">
    <property type="protein sequence ID" value="NMW92727.1"/>
    <property type="molecule type" value="Genomic_DNA"/>
</dbReference>
<dbReference type="Proteomes" id="UP001209486">
    <property type="component" value="Unassembled WGS sequence"/>
</dbReference>
<keyword evidence="1" id="KW-1277">Toxin-antitoxin system</keyword>
<evidence type="ECO:0000256" key="1">
    <source>
        <dbReference type="ARBA" id="ARBA00022649"/>
    </source>
</evidence>
<dbReference type="AlphaFoldDB" id="A0A7Y0U207"/>
<name>A0A7Y0U207_9ACTO</name>
<gene>
    <name evidence="2" type="ORF">FYZ43_04310</name>
    <name evidence="4" type="ORF">HHJ74_03230</name>
    <name evidence="3" type="ORF">HHJ78_05490</name>
</gene>
<dbReference type="InterPro" id="IPR004386">
    <property type="entry name" value="Toxin_YafQ-like"/>
</dbReference>
<dbReference type="Proteomes" id="UP000578252">
    <property type="component" value="Unassembled WGS sequence"/>
</dbReference>
<evidence type="ECO:0000313" key="6">
    <source>
        <dbReference type="Proteomes" id="UP000582487"/>
    </source>
</evidence>
<comment type="caution">
    <text evidence="3">The sequence shown here is derived from an EMBL/GenBank/DDBJ whole genome shotgun (WGS) entry which is preliminary data.</text>
</comment>
<dbReference type="SUPFAM" id="SSF143011">
    <property type="entry name" value="RelE-like"/>
    <property type="match status" value="1"/>
</dbReference>
<dbReference type="NCBIfam" id="TIGR02385">
    <property type="entry name" value="RelE_StbE"/>
    <property type="match status" value="1"/>
</dbReference>
<sequence length="101" mass="12047">MKIIFDSQFQTDFKQVVRRYPHIKDEMRELIYAIEELGEVPPTYDPHLLTHARGTYTGYWGLHLQEGAFDVVVVYHQRQKTQIIRFIRIGSHKELFQGKEL</sequence>
<dbReference type="Gene3D" id="3.30.2310.20">
    <property type="entry name" value="RelE-like"/>
    <property type="match status" value="1"/>
</dbReference>